<gene>
    <name evidence="1" type="ORF">LCGC14_2387110</name>
</gene>
<dbReference type="Gene3D" id="3.30.420.40">
    <property type="match status" value="4"/>
</dbReference>
<organism evidence="1">
    <name type="scientific">marine sediment metagenome</name>
    <dbReference type="NCBI Taxonomy" id="412755"/>
    <lineage>
        <taxon>unclassified sequences</taxon>
        <taxon>metagenomes</taxon>
        <taxon>ecological metagenomes</taxon>
    </lineage>
</organism>
<dbReference type="Gene3D" id="3.30.1490.300">
    <property type="match status" value="1"/>
</dbReference>
<comment type="caution">
    <text evidence="1">The sequence shown here is derived from an EMBL/GenBank/DDBJ whole genome shotgun (WGS) entry which is preliminary data.</text>
</comment>
<proteinExistence type="predicted"/>
<dbReference type="PANTHER" id="PTHR32432">
    <property type="entry name" value="CELL DIVISION PROTEIN FTSA-RELATED"/>
    <property type="match status" value="1"/>
</dbReference>
<dbReference type="InterPro" id="IPR050696">
    <property type="entry name" value="FtsA/MreB"/>
</dbReference>
<dbReference type="SUPFAM" id="SSF53067">
    <property type="entry name" value="Actin-like ATPase domain"/>
    <property type="match status" value="1"/>
</dbReference>
<name>A0A0F9BZB5_9ZZZZ</name>
<protein>
    <recommendedName>
        <fullName evidence="2">SHS2 domain-containing protein</fullName>
    </recommendedName>
</protein>
<sequence length="531" mass="60194">GNTAWGLEIGDKELKAAKVGFRNGKLFVEAIDRFEYSSIKQEMTVGESELTEEAVNVFKKRNLISASDKIVASISGRMALLRFVSLPPMKKRRLADAMKYELRKQIPFEPSEIIWDSHRFVGGRTGDKGIEVGIFATKKENIYNLLPSLAPIKMNLTAIQTIPVAIYNLIQMSSDLEEDVIVVNVGDGSTDFIVIGKSKFWNRSISISEINIDFVREIQRSMGYYLSRAKDAKPENIFLMGEVFKDDEKIKFINENFGGKVTLLDLFDKIKISEDADQSVLNEKTILGFEAAVGLAVQGLDLGEININLLPSDYIRERHVPKQRALTVVITILIFLSLLVQSIKYYTASITLSKYSDTVNSTLNEVKRLKRVYRNTGKKVEGEEKKLRALRSIGTQGAFWTEVVRKVIDIMPEKVYLLSMKSLRDFSSTDEEGKKSTPKDADGPKRELIMSIKGESYDPKMSYIEEMVKKPLEDLKLFGQQVPAFRNVEFVQGSVRHVDTLKKESKSEDLNVDQKIRPIAFEIRWVVNETD</sequence>
<dbReference type="EMBL" id="LAZR01035535">
    <property type="protein sequence ID" value="KKL27245.1"/>
    <property type="molecule type" value="Genomic_DNA"/>
</dbReference>
<reference evidence="1" key="1">
    <citation type="journal article" date="2015" name="Nature">
        <title>Complex archaea that bridge the gap between prokaryotes and eukaryotes.</title>
        <authorList>
            <person name="Spang A."/>
            <person name="Saw J.H."/>
            <person name="Jorgensen S.L."/>
            <person name="Zaremba-Niedzwiedzka K."/>
            <person name="Martijn J."/>
            <person name="Lind A.E."/>
            <person name="van Eijk R."/>
            <person name="Schleper C."/>
            <person name="Guy L."/>
            <person name="Ettema T.J."/>
        </authorList>
    </citation>
    <scope>NUCLEOTIDE SEQUENCE</scope>
</reference>
<dbReference type="PANTHER" id="PTHR32432:SF3">
    <property type="entry name" value="ETHANOLAMINE UTILIZATION PROTEIN EUTJ"/>
    <property type="match status" value="1"/>
</dbReference>
<dbReference type="InterPro" id="IPR043129">
    <property type="entry name" value="ATPase_NBD"/>
</dbReference>
<evidence type="ECO:0000313" key="1">
    <source>
        <dbReference type="EMBL" id="KKL27245.1"/>
    </source>
</evidence>
<dbReference type="AlphaFoldDB" id="A0A0F9BZB5"/>
<accession>A0A0F9BZB5</accession>
<feature type="non-terminal residue" evidence="1">
    <location>
        <position position="1"/>
    </location>
</feature>
<evidence type="ECO:0008006" key="2">
    <source>
        <dbReference type="Google" id="ProtNLM"/>
    </source>
</evidence>